<name>A0ACB7C953_9ASCO</name>
<accession>A0ACB7C953</accession>
<protein>
    <submittedName>
        <fullName evidence="1">Uncharacterized protein</fullName>
    </submittedName>
</protein>
<comment type="caution">
    <text evidence="1">The sequence shown here is derived from an EMBL/GenBank/DDBJ whole genome shotgun (WGS) entry which is preliminary data.</text>
</comment>
<proteinExistence type="predicted"/>
<gene>
    <name evidence="1" type="ORF">PORY_002586</name>
</gene>
<evidence type="ECO:0000313" key="2">
    <source>
        <dbReference type="Proteomes" id="UP000768646"/>
    </source>
</evidence>
<keyword evidence="2" id="KW-1185">Reference proteome</keyword>
<dbReference type="Proteomes" id="UP000768646">
    <property type="component" value="Unassembled WGS sequence"/>
</dbReference>
<organism evidence="1 2">
    <name type="scientific">Pneumocystis oryctolagi</name>
    <dbReference type="NCBI Taxonomy" id="42067"/>
    <lineage>
        <taxon>Eukaryota</taxon>
        <taxon>Fungi</taxon>
        <taxon>Dikarya</taxon>
        <taxon>Ascomycota</taxon>
        <taxon>Taphrinomycotina</taxon>
        <taxon>Pneumocystomycetes</taxon>
        <taxon>Pneumocystaceae</taxon>
        <taxon>Pneumocystis</taxon>
    </lineage>
</organism>
<evidence type="ECO:0000313" key="1">
    <source>
        <dbReference type="EMBL" id="KAG4304063.1"/>
    </source>
</evidence>
<reference evidence="1 2" key="1">
    <citation type="journal article" date="2021" name="Commun. Biol.">
        <title>Genomic insights into the host specific adaptation of the Pneumocystis genus.</title>
        <authorList>
            <person name="Cisse O.H."/>
            <person name="Ma L."/>
            <person name="Dekker J.P."/>
            <person name="Khil P.P."/>
            <person name="Youn J.-H."/>
            <person name="Brenchley J.M."/>
            <person name="Blair R."/>
            <person name="Pahar B."/>
            <person name="Chabe M."/>
            <person name="Van Rompay K.K.A."/>
            <person name="Keesler R."/>
            <person name="Sukura A."/>
            <person name="Hirsch V."/>
            <person name="Kutty G."/>
            <person name="Liu Y."/>
            <person name="Peng L."/>
            <person name="Chen J."/>
            <person name="Song J."/>
            <person name="Weissenbacher-Lang C."/>
            <person name="Xu J."/>
            <person name="Upham N.S."/>
            <person name="Stajich J.E."/>
            <person name="Cuomo C.A."/>
            <person name="Cushion M.T."/>
            <person name="Kovacs J.A."/>
        </authorList>
    </citation>
    <scope>NUCLEOTIDE SEQUENCE [LARGE SCALE GENOMIC DNA]</scope>
    <source>
        <strain evidence="1 2">RABM</strain>
    </source>
</reference>
<dbReference type="EMBL" id="JABTEG010000012">
    <property type="protein sequence ID" value="KAG4304063.1"/>
    <property type="molecule type" value="Genomic_DNA"/>
</dbReference>
<sequence>MSDTLLNLEQTYPIPIYLVASSYLIFDHKIVMQLRLQYRICGFFIGTLPQAPQQNVFLGLPLELMHEEVAWLIDQGHAYIVDDKLRHQLYVENITPEDLLSIKEKREMETIRQNIEYKQRITQKRNFSNSLKATSLECSLDASFCGVDNVDDGIPRNIVVPTKSANSLYTMPTELSPKICINSSRYSVWKYFHDKGYYITPGLRFGSHYLAYPGDPLRYHSHFLVNVMEWEETFSMLEIVGGGRLGTNVKKAWVVGAKNPNTNSVHVFTIEWAGFG</sequence>